<dbReference type="RefSeq" id="WP_100880780.1">
    <property type="nucleotide sequence ID" value="NZ_JBICSI010000001.1"/>
</dbReference>
<protein>
    <submittedName>
        <fullName evidence="2">Uncharacterized protein DUF397</fullName>
    </submittedName>
</protein>
<evidence type="ECO:0000313" key="2">
    <source>
        <dbReference type="EMBL" id="PKB31926.1"/>
    </source>
</evidence>
<dbReference type="Proteomes" id="UP000232453">
    <property type="component" value="Unassembled WGS sequence"/>
</dbReference>
<comment type="caution">
    <text evidence="2">The sequence shown here is derived from an EMBL/GenBank/DDBJ whole genome shotgun (WGS) entry which is preliminary data.</text>
</comment>
<dbReference type="Pfam" id="PF04149">
    <property type="entry name" value="DUF397"/>
    <property type="match status" value="1"/>
</dbReference>
<dbReference type="AlphaFoldDB" id="A0AA44ZQG5"/>
<evidence type="ECO:0000259" key="1">
    <source>
        <dbReference type="Pfam" id="PF04149"/>
    </source>
</evidence>
<name>A0AA44ZQG5_PSEA5</name>
<evidence type="ECO:0000313" key="3">
    <source>
        <dbReference type="Proteomes" id="UP000232453"/>
    </source>
</evidence>
<dbReference type="InterPro" id="IPR007278">
    <property type="entry name" value="DUF397"/>
</dbReference>
<accession>A0AA44ZQG5</accession>
<gene>
    <name evidence="2" type="ORF">ATL51_3629</name>
</gene>
<sequence length="68" mass="7197">MSAFVKTSRCHSGGCVAVAADDGVVRVRSTLVADGPVASFTKAEWDEFVAGVRRGEFDYDDVAALSSR</sequence>
<proteinExistence type="predicted"/>
<organism evidence="2 3">
    <name type="scientific">Pseudonocardia alni</name>
    <name type="common">Amycolata alni</name>
    <dbReference type="NCBI Taxonomy" id="33907"/>
    <lineage>
        <taxon>Bacteria</taxon>
        <taxon>Bacillati</taxon>
        <taxon>Actinomycetota</taxon>
        <taxon>Actinomycetes</taxon>
        <taxon>Pseudonocardiales</taxon>
        <taxon>Pseudonocardiaceae</taxon>
        <taxon>Pseudonocardia</taxon>
    </lineage>
</organism>
<feature type="domain" description="DUF397" evidence="1">
    <location>
        <begin position="4"/>
        <end position="53"/>
    </location>
</feature>
<dbReference type="EMBL" id="PHUJ01000003">
    <property type="protein sequence ID" value="PKB31926.1"/>
    <property type="molecule type" value="Genomic_DNA"/>
</dbReference>
<reference evidence="2 3" key="1">
    <citation type="submission" date="2017-11" db="EMBL/GenBank/DDBJ databases">
        <title>Sequencing the genomes of 1000 actinobacteria strains.</title>
        <authorList>
            <person name="Klenk H.-P."/>
        </authorList>
    </citation>
    <scope>NUCLEOTIDE SEQUENCE [LARGE SCALE GENOMIC DNA]</scope>
    <source>
        <strain evidence="2 3">DSM 44104</strain>
    </source>
</reference>